<protein>
    <recommendedName>
        <fullName evidence="1">IclR-ED domain-containing protein</fullName>
    </recommendedName>
</protein>
<organism evidence="2 3">
    <name type="scientific">Natrinema halophilum</name>
    <dbReference type="NCBI Taxonomy" id="1699371"/>
    <lineage>
        <taxon>Archaea</taxon>
        <taxon>Methanobacteriati</taxon>
        <taxon>Methanobacteriota</taxon>
        <taxon>Stenosarchaea group</taxon>
        <taxon>Halobacteria</taxon>
        <taxon>Halobacteriales</taxon>
        <taxon>Natrialbaceae</taxon>
        <taxon>Natrinema</taxon>
    </lineage>
</organism>
<dbReference type="PROSITE" id="PS51078">
    <property type="entry name" value="ICLR_ED"/>
    <property type="match status" value="1"/>
</dbReference>
<gene>
    <name evidence="2" type="ORF">HYG82_15745</name>
</gene>
<accession>A0A7D5GN91</accession>
<sequence length="199" mass="21920">MALSIWRKYHRCNTDIDTLRDELADVRSHGITENHEESIQGLGVGAPIRDQDGKLYGAVSETGPVSRLGDDVLEEESTGLIRRAVNIASLTLNSSVRYYLTDETPSSDWSSSAVGQRCPLMSRIGETIPIYVDSDAGVGRGPSLYSRETEQMPRTNSRILHRATAVTLLPALLNRFPSDTAGDGHNLMDLNNTFLKYVL</sequence>
<dbReference type="OrthoDB" id="14763at2157"/>
<feature type="domain" description="IclR-ED" evidence="1">
    <location>
        <begin position="1"/>
        <end position="94"/>
    </location>
</feature>
<dbReference type="SUPFAM" id="SSF55781">
    <property type="entry name" value="GAF domain-like"/>
    <property type="match status" value="1"/>
</dbReference>
<name>A0A7D5GN91_9EURY</name>
<reference evidence="2 3" key="1">
    <citation type="submission" date="2020-07" db="EMBL/GenBank/DDBJ databases">
        <authorList>
            <person name="Cui H."/>
        </authorList>
    </citation>
    <scope>NUCLEOTIDE SEQUENCE [LARGE SCALE GENOMIC DNA]</scope>
    <source>
        <strain evidence="2 3">YPL8</strain>
    </source>
</reference>
<dbReference type="Proteomes" id="UP000509241">
    <property type="component" value="Chromosome"/>
</dbReference>
<dbReference type="InterPro" id="IPR014757">
    <property type="entry name" value="Tscrpt_reg_IclR_C"/>
</dbReference>
<dbReference type="InterPro" id="IPR029016">
    <property type="entry name" value="GAF-like_dom_sf"/>
</dbReference>
<evidence type="ECO:0000313" key="3">
    <source>
        <dbReference type="Proteomes" id="UP000509241"/>
    </source>
</evidence>
<dbReference type="Pfam" id="PF01614">
    <property type="entry name" value="IclR_C"/>
    <property type="match status" value="1"/>
</dbReference>
<dbReference type="KEGG" id="haly:HYG82_15745"/>
<keyword evidence="3" id="KW-1185">Reference proteome</keyword>
<dbReference type="Gene3D" id="3.30.450.40">
    <property type="match status" value="1"/>
</dbReference>
<dbReference type="EMBL" id="CP058601">
    <property type="protein sequence ID" value="QLG51250.1"/>
    <property type="molecule type" value="Genomic_DNA"/>
</dbReference>
<dbReference type="AlphaFoldDB" id="A0A7D5GN91"/>
<evidence type="ECO:0000259" key="1">
    <source>
        <dbReference type="PROSITE" id="PS51078"/>
    </source>
</evidence>
<proteinExistence type="predicted"/>
<evidence type="ECO:0000313" key="2">
    <source>
        <dbReference type="EMBL" id="QLG51250.1"/>
    </source>
</evidence>